<keyword evidence="9" id="KW-0238">DNA-binding</keyword>
<evidence type="ECO:0000256" key="15">
    <source>
        <dbReference type="RuleBase" id="RU000417"/>
    </source>
</evidence>
<dbReference type="Gene3D" id="3.40.50.150">
    <property type="entry name" value="Vaccinia Virus protein VP39"/>
    <property type="match status" value="1"/>
</dbReference>
<evidence type="ECO:0000256" key="7">
    <source>
        <dbReference type="ARBA" id="ARBA00022771"/>
    </source>
</evidence>
<dbReference type="GO" id="GO:0005634">
    <property type="term" value="C:nucleus"/>
    <property type="evidence" value="ECO:0007669"/>
    <property type="project" value="UniProtKB-SubCell"/>
</dbReference>
<dbReference type="SMART" id="SM00439">
    <property type="entry name" value="BAH"/>
    <property type="match status" value="2"/>
</dbReference>
<dbReference type="PROSITE" id="PS51058">
    <property type="entry name" value="ZF_CXXC"/>
    <property type="match status" value="1"/>
</dbReference>
<evidence type="ECO:0000256" key="9">
    <source>
        <dbReference type="ARBA" id="ARBA00023125"/>
    </source>
</evidence>
<evidence type="ECO:0000259" key="16">
    <source>
        <dbReference type="PROSITE" id="PS51038"/>
    </source>
</evidence>
<evidence type="ECO:0000256" key="14">
    <source>
        <dbReference type="RuleBase" id="RU000416"/>
    </source>
</evidence>
<keyword evidence="5" id="KW-0479">Metal-binding</keyword>
<dbReference type="FunFam" id="3.40.50.150:FF:000036">
    <property type="entry name" value="DNA (cytosine-5)-methyltransferase"/>
    <property type="match status" value="1"/>
</dbReference>
<dbReference type="PROSITE" id="PS51679">
    <property type="entry name" value="SAM_MT_C5"/>
    <property type="match status" value="1"/>
</dbReference>
<dbReference type="Pfam" id="PF01426">
    <property type="entry name" value="BAH"/>
    <property type="match status" value="2"/>
</dbReference>
<keyword evidence="7 12" id="KW-0863">Zinc-finger</keyword>
<keyword evidence="8" id="KW-0862">Zinc</keyword>
<dbReference type="NCBIfam" id="TIGR00675">
    <property type="entry name" value="dcm"/>
    <property type="match status" value="1"/>
</dbReference>
<evidence type="ECO:0000259" key="17">
    <source>
        <dbReference type="PROSITE" id="PS51058"/>
    </source>
</evidence>
<dbReference type="GO" id="GO:0006346">
    <property type="term" value="P:DNA methylation-dependent constitutive heterochromatin formation"/>
    <property type="evidence" value="ECO:0007669"/>
    <property type="project" value="InterPro"/>
</dbReference>
<evidence type="ECO:0000256" key="3">
    <source>
        <dbReference type="ARBA" id="ARBA00022679"/>
    </source>
</evidence>
<evidence type="ECO:0000256" key="8">
    <source>
        <dbReference type="ARBA" id="ARBA00022833"/>
    </source>
</evidence>
<dbReference type="InterPro" id="IPR002857">
    <property type="entry name" value="Znf_CXXC"/>
</dbReference>
<evidence type="ECO:0000256" key="6">
    <source>
        <dbReference type="ARBA" id="ARBA00022737"/>
    </source>
</evidence>
<feature type="domain" description="CXXC-type" evidence="17">
    <location>
        <begin position="354"/>
        <end position="400"/>
    </location>
</feature>
<accession>A0AAV8X8F0</accession>
<comment type="similarity">
    <text evidence="13 14">Belongs to the class I-like SAM-binding methyltransferase superfamily. C5-methyltransferase family.</text>
</comment>
<evidence type="ECO:0000256" key="1">
    <source>
        <dbReference type="ARBA" id="ARBA00004123"/>
    </source>
</evidence>
<dbReference type="PRINTS" id="PR00105">
    <property type="entry name" value="C5METTRFRASE"/>
</dbReference>
<keyword evidence="4 13" id="KW-0949">S-adenosyl-L-methionine</keyword>
<dbReference type="PROSITE" id="PS51038">
    <property type="entry name" value="BAH"/>
    <property type="match status" value="2"/>
</dbReference>
<dbReference type="GO" id="GO:0003682">
    <property type="term" value="F:chromatin binding"/>
    <property type="evidence" value="ECO:0007669"/>
    <property type="project" value="InterPro"/>
</dbReference>
<feature type="domain" description="BAH" evidence="16">
    <location>
        <begin position="462"/>
        <end position="574"/>
    </location>
</feature>
<dbReference type="EMBL" id="JAPWTK010000998">
    <property type="protein sequence ID" value="KAJ8934705.1"/>
    <property type="molecule type" value="Genomic_DNA"/>
</dbReference>
<organism evidence="18 19">
    <name type="scientific">Aromia moschata</name>
    <dbReference type="NCBI Taxonomy" id="1265417"/>
    <lineage>
        <taxon>Eukaryota</taxon>
        <taxon>Metazoa</taxon>
        <taxon>Ecdysozoa</taxon>
        <taxon>Arthropoda</taxon>
        <taxon>Hexapoda</taxon>
        <taxon>Insecta</taxon>
        <taxon>Pterygota</taxon>
        <taxon>Neoptera</taxon>
        <taxon>Endopterygota</taxon>
        <taxon>Coleoptera</taxon>
        <taxon>Polyphaga</taxon>
        <taxon>Cucujiformia</taxon>
        <taxon>Chrysomeloidea</taxon>
        <taxon>Cerambycidae</taxon>
        <taxon>Cerambycinae</taxon>
        <taxon>Callichromatini</taxon>
        <taxon>Aromia</taxon>
    </lineage>
</organism>
<dbReference type="InterPro" id="IPR022702">
    <property type="entry name" value="Cytosine_MeTrfase1_RFD"/>
</dbReference>
<keyword evidence="2 13" id="KW-0489">Methyltransferase</keyword>
<dbReference type="Gene3D" id="3.90.120.10">
    <property type="entry name" value="DNA Methylase, subunit A, domain 2"/>
    <property type="match status" value="1"/>
</dbReference>
<dbReference type="GO" id="GO:0032259">
    <property type="term" value="P:methylation"/>
    <property type="evidence" value="ECO:0007669"/>
    <property type="project" value="UniProtKB-KW"/>
</dbReference>
<gene>
    <name evidence="18" type="ORF">NQ318_008503</name>
</gene>
<dbReference type="PROSITE" id="PS00094">
    <property type="entry name" value="C5_MTASE_1"/>
    <property type="match status" value="1"/>
</dbReference>
<evidence type="ECO:0000256" key="13">
    <source>
        <dbReference type="PROSITE-ProRule" id="PRU01016"/>
    </source>
</evidence>
<evidence type="ECO:0000256" key="11">
    <source>
        <dbReference type="PIRSR" id="PIRSR037404-1"/>
    </source>
</evidence>
<evidence type="ECO:0000256" key="2">
    <source>
        <dbReference type="ARBA" id="ARBA00022603"/>
    </source>
</evidence>
<dbReference type="InterPro" id="IPR043151">
    <property type="entry name" value="BAH_sf"/>
</dbReference>
<dbReference type="GO" id="GO:0008270">
    <property type="term" value="F:zinc ion binding"/>
    <property type="evidence" value="ECO:0007669"/>
    <property type="project" value="UniProtKB-KW"/>
</dbReference>
<dbReference type="Gene3D" id="2.30.30.490">
    <property type="match status" value="2"/>
</dbReference>
<dbReference type="InterPro" id="IPR018117">
    <property type="entry name" value="C5_DNA_meth_AS"/>
</dbReference>
<evidence type="ECO:0000256" key="12">
    <source>
        <dbReference type="PROSITE-ProRule" id="PRU00509"/>
    </source>
</evidence>
<dbReference type="InterPro" id="IPR050390">
    <property type="entry name" value="C5-Methyltransferase"/>
</dbReference>
<dbReference type="GO" id="GO:0003677">
    <property type="term" value="F:DNA binding"/>
    <property type="evidence" value="ECO:0007669"/>
    <property type="project" value="UniProtKB-KW"/>
</dbReference>
<dbReference type="CDD" id="cd04760">
    <property type="entry name" value="BAH_Dnmt1_I"/>
    <property type="match status" value="1"/>
</dbReference>
<dbReference type="Pfam" id="PF12047">
    <property type="entry name" value="DNMT1-RFD"/>
    <property type="match status" value="1"/>
</dbReference>
<keyword evidence="19" id="KW-1185">Reference proteome</keyword>
<dbReference type="Pfam" id="PF02008">
    <property type="entry name" value="zf-CXXC"/>
    <property type="match status" value="1"/>
</dbReference>
<evidence type="ECO:0000256" key="4">
    <source>
        <dbReference type="ARBA" id="ARBA00022691"/>
    </source>
</evidence>
<dbReference type="InterPro" id="IPR001025">
    <property type="entry name" value="BAH_dom"/>
</dbReference>
<feature type="domain" description="BAH" evidence="16">
    <location>
        <begin position="659"/>
        <end position="778"/>
    </location>
</feature>
<dbReference type="InterPro" id="IPR001525">
    <property type="entry name" value="C5_MeTfrase"/>
</dbReference>
<evidence type="ECO:0000256" key="5">
    <source>
        <dbReference type="ARBA" id="ARBA00022723"/>
    </source>
</evidence>
<keyword evidence="3 13" id="KW-0808">Transferase</keyword>
<evidence type="ECO:0000256" key="10">
    <source>
        <dbReference type="ARBA" id="ARBA00023242"/>
    </source>
</evidence>
<sequence>MKLAMPMHGYEFRFSVAHAHYEKLATESNDCAEGSTTKKIKTRADNNLKQEIKIDPPKIKSDRCIRCKQFLDTAPLYNGHPNNSNEEFIALTDEKLSLFTGKEENINENDEFPTHKITYFSVYDDKGHLCPFDTGLVERNVELFFSGYIKPVYEEDSSTNNGVPAHDLGPINECMYKKWTAGYDGGEKLPMGFSTGYAEYYLMDPSPEYEPIFKKIQGKIKLSKIVIEFLLDQGWENPNYEDLVQHVESSGEYSEVEDTLLQHAQFICDQVVNYDRVSADDEKPLISLPCMRSLVNMAGVTFQKRKKMRKAENKGLRIKKGPIWTKAVTTNLVRDVFEHFFLDQIDNKDKNENKGPKKKRCGVCEACQSPDCGECNHCKDMLKFGGSGRSKQACKNRRCPNMAILEAELSDNEEESESKEEYTKEKQKTCSKRILHNVKWEEKSITKYKGSECYSSAVVGDIIVKQGDFVMLKSENPNEPLCIAKIVSMYDKSPQKFMFHGHLFCRGTDTILGETADPRELFLVDNCEDLPLGSIVRKAEVEHRKLPINWCELGGDLCLQEPLEDDGKTFFYTKRLEDNRFIDIVFDENDLNDKYGNPKKKKYETPIFDAGCVRWSNAEYKIGSGVFLTPDVYKFKSNKDLETNDSKENNTDESLYPEFYRKKADNIKGSNLDTPDPFVIGLIEEIRKEHNDIKMKVRIFYRPENTISSIFLAHVKDLNLVYYTEEVKTVSFESVEGKCYLTFGDNLESPQEWSKEGPFRFYFTEIYDSKTYKFDEVPMSARKIGMMGKGKGSKGKGKSKSYKELPELPIKWESVDKPLKCMDVFAGCGGLSEGLHQAGIAESKWAIEKETAAAQAYRLNYPDCKVFTDDCNALLKAVLNGQAKEKNMPCKGEVEMLVGGPPCQGFSGMNRFNAGQYSLFKNSLVVSYLSYCEYYRPKYFILENVRNFVSFKRSMVLKLTLRCLLAMGYQVTFGVLQAGHYGVPQTRRRLILMAAAPGYVLPKYPEPLHVFNKRGTQLSFAVDGSRYYNGCDWAESAPYRTICVRDAMSDLPDIKNGWSKTELSYDGDAVSHFQKVMRGNDDNSLVKDHICKEMSAIVEARITQIPTYPGADWRDLPNITVKLNDGTLTNVLRYPYRTKKQNKDESPRGVCQCATGGSCDPADRQFNTLIPWCLPHTADRHNHWAGLYGRLEWDGFFGTTITNPEPMGKQGRVLHPEQNRVVSVRECARSQGFPDRFKFFGNILDKHRQVGNAVPPPFSSCCGTGNLGVMW</sequence>
<feature type="active site" evidence="11 13">
    <location>
        <position position="903"/>
    </location>
</feature>
<comment type="catalytic activity">
    <reaction evidence="15">
        <text>a 2'-deoxycytidine in DNA + S-adenosyl-L-methionine = a 5-methyl-2'-deoxycytidine in DNA + S-adenosyl-L-homocysteine + H(+)</text>
        <dbReference type="Rhea" id="RHEA:13681"/>
        <dbReference type="Rhea" id="RHEA-COMP:11369"/>
        <dbReference type="Rhea" id="RHEA-COMP:11370"/>
        <dbReference type="ChEBI" id="CHEBI:15378"/>
        <dbReference type="ChEBI" id="CHEBI:57856"/>
        <dbReference type="ChEBI" id="CHEBI:59789"/>
        <dbReference type="ChEBI" id="CHEBI:85452"/>
        <dbReference type="ChEBI" id="CHEBI:85454"/>
        <dbReference type="EC" id="2.1.1.37"/>
    </reaction>
</comment>
<dbReference type="Gene3D" id="1.10.10.2230">
    <property type="match status" value="1"/>
</dbReference>
<reference evidence="18" key="1">
    <citation type="journal article" date="2023" name="Insect Mol. Biol.">
        <title>Genome sequencing provides insights into the evolution of gene families encoding plant cell wall-degrading enzymes in longhorned beetles.</title>
        <authorList>
            <person name="Shin N.R."/>
            <person name="Okamura Y."/>
            <person name="Kirsch R."/>
            <person name="Pauchet Y."/>
        </authorList>
    </citation>
    <scope>NUCLEOTIDE SEQUENCE</scope>
    <source>
        <strain evidence="18">AMC_N1</strain>
    </source>
</reference>
<dbReference type="InterPro" id="IPR029063">
    <property type="entry name" value="SAM-dependent_MTases_sf"/>
</dbReference>
<protein>
    <recommendedName>
        <fullName evidence="15">Cytosine-specific methyltransferase</fullName>
        <ecNumber evidence="15">2.1.1.37</ecNumber>
    </recommendedName>
</protein>
<evidence type="ECO:0000313" key="18">
    <source>
        <dbReference type="EMBL" id="KAJ8934705.1"/>
    </source>
</evidence>
<proteinExistence type="inferred from homology"/>
<keyword evidence="6" id="KW-0677">Repeat</keyword>
<dbReference type="PANTHER" id="PTHR10629:SF52">
    <property type="entry name" value="DNA (CYTOSINE-5)-METHYLTRANSFERASE 1"/>
    <property type="match status" value="1"/>
</dbReference>
<dbReference type="AlphaFoldDB" id="A0AAV8X8F0"/>
<dbReference type="Pfam" id="PF00145">
    <property type="entry name" value="DNA_methylase"/>
    <property type="match status" value="1"/>
</dbReference>
<dbReference type="FunFam" id="3.90.120.10:FF:000001">
    <property type="entry name" value="DNA (cytosine-5)-methyltransferase"/>
    <property type="match status" value="1"/>
</dbReference>
<comment type="caution">
    <text evidence="18">The sequence shown here is derived from an EMBL/GenBank/DDBJ whole genome shotgun (WGS) entry which is preliminary data.</text>
</comment>
<dbReference type="GO" id="GO:0044027">
    <property type="term" value="P:negative regulation of gene expression via chromosomal CpG island methylation"/>
    <property type="evidence" value="ECO:0007669"/>
    <property type="project" value="TreeGrafter"/>
</dbReference>
<dbReference type="PANTHER" id="PTHR10629">
    <property type="entry name" value="CYTOSINE-SPECIFIC METHYLTRANSFERASE"/>
    <property type="match status" value="1"/>
</dbReference>
<keyword evidence="10" id="KW-0539">Nucleus</keyword>
<comment type="subcellular location">
    <subcellularLocation>
        <location evidence="1">Nucleus</location>
    </subcellularLocation>
</comment>
<dbReference type="EC" id="2.1.1.37" evidence="15"/>
<dbReference type="SUPFAM" id="SSF53335">
    <property type="entry name" value="S-adenosyl-L-methionine-dependent methyltransferases"/>
    <property type="match status" value="1"/>
</dbReference>
<dbReference type="PIRSF" id="PIRSF037404">
    <property type="entry name" value="DNMT1"/>
    <property type="match status" value="1"/>
</dbReference>
<dbReference type="Proteomes" id="UP001162162">
    <property type="component" value="Unassembled WGS sequence"/>
</dbReference>
<evidence type="ECO:0000313" key="19">
    <source>
        <dbReference type="Proteomes" id="UP001162162"/>
    </source>
</evidence>
<name>A0AAV8X8F0_9CUCU</name>
<dbReference type="GO" id="GO:0003886">
    <property type="term" value="F:DNA (cytosine-5-)-methyltransferase activity"/>
    <property type="evidence" value="ECO:0007669"/>
    <property type="project" value="UniProtKB-EC"/>
</dbReference>